<dbReference type="EMBL" id="CVRI01000010">
    <property type="protein sequence ID" value="CRK88982.1"/>
    <property type="molecule type" value="Genomic_DNA"/>
</dbReference>
<proteinExistence type="predicted"/>
<evidence type="ECO:0000256" key="2">
    <source>
        <dbReference type="ARBA" id="ARBA00022490"/>
    </source>
</evidence>
<dbReference type="Gene3D" id="1.20.120.810">
    <property type="entry name" value="Vinculin, Vh2 four-helix bundle"/>
    <property type="match status" value="1"/>
</dbReference>
<dbReference type="GO" id="GO:0005912">
    <property type="term" value="C:adherens junction"/>
    <property type="evidence" value="ECO:0007669"/>
    <property type="project" value="TreeGrafter"/>
</dbReference>
<dbReference type="GO" id="GO:0051015">
    <property type="term" value="F:actin filament binding"/>
    <property type="evidence" value="ECO:0007669"/>
    <property type="project" value="TreeGrafter"/>
</dbReference>
<evidence type="ECO:0000313" key="5">
    <source>
        <dbReference type="Proteomes" id="UP000183832"/>
    </source>
</evidence>
<keyword evidence="5" id="KW-1185">Reference proteome</keyword>
<dbReference type="OrthoDB" id="6342160at2759"/>
<dbReference type="GO" id="GO:0016477">
    <property type="term" value="P:cell migration"/>
    <property type="evidence" value="ECO:0007669"/>
    <property type="project" value="TreeGrafter"/>
</dbReference>
<comment type="subcellular location">
    <subcellularLocation>
        <location evidence="1">Cytoplasm</location>
    </subcellularLocation>
</comment>
<keyword evidence="2" id="KW-0963">Cytoplasm</keyword>
<organism evidence="4 5">
    <name type="scientific">Clunio marinus</name>
    <dbReference type="NCBI Taxonomy" id="568069"/>
    <lineage>
        <taxon>Eukaryota</taxon>
        <taxon>Metazoa</taxon>
        <taxon>Ecdysozoa</taxon>
        <taxon>Arthropoda</taxon>
        <taxon>Hexapoda</taxon>
        <taxon>Insecta</taxon>
        <taxon>Pterygota</taxon>
        <taxon>Neoptera</taxon>
        <taxon>Endopterygota</taxon>
        <taxon>Diptera</taxon>
        <taxon>Nematocera</taxon>
        <taxon>Chironomoidea</taxon>
        <taxon>Chironomidae</taxon>
        <taxon>Clunio</taxon>
    </lineage>
</organism>
<feature type="region of interest" description="Disordered" evidence="3">
    <location>
        <begin position="524"/>
        <end position="545"/>
    </location>
</feature>
<gene>
    <name evidence="4" type="ORF">CLUMA_CG002675</name>
</gene>
<name>A0A1J1HR78_9DIPT</name>
<dbReference type="PANTHER" id="PTHR18914:SF33">
    <property type="entry name" value="RE47911P-RELATED"/>
    <property type="match status" value="1"/>
</dbReference>
<dbReference type="PANTHER" id="PTHR18914">
    <property type="entry name" value="ALPHA CATENIN"/>
    <property type="match status" value="1"/>
</dbReference>
<sequence>MEELLEEIQAIQKFLYGGYKIESDTNLDWLDQLSTQFVKLFQILQKFLMFDITTPTNRTTIIEQSFLCAQQIVVCLKFLEKTVNKEKEVGCLITSRQCFFERILWCIARLKSTIKSANDHVVTSVVEADNFVTLLDCSLDILSSFVALDGSNDNLTNKAERRAEMMMESRELRSIIERLLSHSLAFSNIALHSDKNPLTILSQNVLKIAMEFEEEFSLSQPGKKLNATDQRMKAMDLETSLCSLESFLNNSLLRLVVEVFHVMDGKTIERLKNSSNSSTVDVEIEKFDLLIDRLIQIGHFAISFSRDDLKLSSLIRSCLASIESLDSYIIPAVMSKSDPSLDILQDHFEEEVKELQHHVQQIIDTKAFCGTLQDLLNVGIETNRKVFDENSLQTLIKQTKILLDHFQVNSKNLQLTQDKVSKFYFSDFKLILTECEAILNFPEPIEDRERRILKRFCILNNTIRKLQNAIKNLSNFDVGEEEKAIEIEKNIATASQCPSKCADYFNTIRPSALGSVLYESKRSKKNPFKSSSNHTKIINSTLRRSSNKRKSLRMVIFKRNHQIEAEEAWNKDETTDLQITEILEKLTDLSTSLKKCSIK</sequence>
<dbReference type="InterPro" id="IPR008837">
    <property type="entry name" value="Serendipity_A"/>
</dbReference>
<dbReference type="GO" id="GO:0005737">
    <property type="term" value="C:cytoplasm"/>
    <property type="evidence" value="ECO:0007669"/>
    <property type="project" value="UniProtKB-SubCell"/>
</dbReference>
<dbReference type="Pfam" id="PF05482">
    <property type="entry name" value="Serendipity_A"/>
    <property type="match status" value="1"/>
</dbReference>
<dbReference type="GO" id="GO:0016342">
    <property type="term" value="C:catenin complex"/>
    <property type="evidence" value="ECO:0007669"/>
    <property type="project" value="TreeGrafter"/>
</dbReference>
<accession>A0A1J1HR78</accession>
<dbReference type="Proteomes" id="UP000183832">
    <property type="component" value="Unassembled WGS sequence"/>
</dbReference>
<dbReference type="AlphaFoldDB" id="A0A1J1HR78"/>
<protein>
    <submittedName>
        <fullName evidence="4">CLUMA_CG002675, isoform A</fullName>
    </submittedName>
</protein>
<evidence type="ECO:0000256" key="1">
    <source>
        <dbReference type="ARBA" id="ARBA00004496"/>
    </source>
</evidence>
<dbReference type="GO" id="GO:0007349">
    <property type="term" value="P:cellularization"/>
    <property type="evidence" value="ECO:0007669"/>
    <property type="project" value="InterPro"/>
</dbReference>
<evidence type="ECO:0000313" key="4">
    <source>
        <dbReference type="EMBL" id="CRK88982.1"/>
    </source>
</evidence>
<evidence type="ECO:0000256" key="3">
    <source>
        <dbReference type="SAM" id="MobiDB-lite"/>
    </source>
</evidence>
<dbReference type="GO" id="GO:0008013">
    <property type="term" value="F:beta-catenin binding"/>
    <property type="evidence" value="ECO:0007669"/>
    <property type="project" value="TreeGrafter"/>
</dbReference>
<feature type="compositionally biased region" description="Polar residues" evidence="3">
    <location>
        <begin position="528"/>
        <end position="538"/>
    </location>
</feature>
<dbReference type="GO" id="GO:0098609">
    <property type="term" value="P:cell-cell adhesion"/>
    <property type="evidence" value="ECO:0007669"/>
    <property type="project" value="TreeGrafter"/>
</dbReference>
<reference evidence="4 5" key="1">
    <citation type="submission" date="2015-04" db="EMBL/GenBank/DDBJ databases">
        <authorList>
            <person name="Syromyatnikov M.Y."/>
            <person name="Popov V.N."/>
        </authorList>
    </citation>
    <scope>NUCLEOTIDE SEQUENCE [LARGE SCALE GENOMIC DNA]</scope>
</reference>